<protein>
    <submittedName>
        <fullName evidence="1">Uncharacterized protein</fullName>
    </submittedName>
</protein>
<dbReference type="EMBL" id="BJWL01000233">
    <property type="protein sequence ID" value="GFS35566.1"/>
    <property type="molecule type" value="Genomic_DNA"/>
</dbReference>
<keyword evidence="2" id="KW-1185">Reference proteome</keyword>
<proteinExistence type="predicted"/>
<dbReference type="Proteomes" id="UP000585474">
    <property type="component" value="Unassembled WGS sequence"/>
</dbReference>
<gene>
    <name evidence="1" type="ORF">Acr_00g0040680</name>
</gene>
<evidence type="ECO:0000313" key="2">
    <source>
        <dbReference type="Proteomes" id="UP000585474"/>
    </source>
</evidence>
<name>A0A7J0DI94_9ERIC</name>
<dbReference type="AlphaFoldDB" id="A0A7J0DI94"/>
<evidence type="ECO:0000313" key="1">
    <source>
        <dbReference type="EMBL" id="GFS35566.1"/>
    </source>
</evidence>
<sequence>MLARNAVASIELGEFWGGISFKVRQTSNLDQGHQLSSLSIRRVYGLEIWVRVGICGKNKLVGLSKVMHRSALFGKLPSLPPVNMLLDLTEGTAQQFFEVLPLGLVPDHGQGWDTAIPEAYLCFKHMTP</sequence>
<comment type="caution">
    <text evidence="1">The sequence shown here is derived from an EMBL/GenBank/DDBJ whole genome shotgun (WGS) entry which is preliminary data.</text>
</comment>
<accession>A0A7J0DI94</accession>
<reference evidence="2" key="1">
    <citation type="submission" date="2019-07" db="EMBL/GenBank/DDBJ databases">
        <title>De Novo Assembly of kiwifruit Actinidia rufa.</title>
        <authorList>
            <person name="Sugita-Konishi S."/>
            <person name="Sato K."/>
            <person name="Mori E."/>
            <person name="Abe Y."/>
            <person name="Kisaki G."/>
            <person name="Hamano K."/>
            <person name="Suezawa K."/>
            <person name="Otani M."/>
            <person name="Fukuda T."/>
            <person name="Manabe T."/>
            <person name="Gomi K."/>
            <person name="Tabuchi M."/>
            <person name="Akimitsu K."/>
            <person name="Kataoka I."/>
        </authorList>
    </citation>
    <scope>NUCLEOTIDE SEQUENCE [LARGE SCALE GENOMIC DNA]</scope>
    <source>
        <strain evidence="2">cv. Fuchu</strain>
    </source>
</reference>
<organism evidence="1 2">
    <name type="scientific">Actinidia rufa</name>
    <dbReference type="NCBI Taxonomy" id="165716"/>
    <lineage>
        <taxon>Eukaryota</taxon>
        <taxon>Viridiplantae</taxon>
        <taxon>Streptophyta</taxon>
        <taxon>Embryophyta</taxon>
        <taxon>Tracheophyta</taxon>
        <taxon>Spermatophyta</taxon>
        <taxon>Magnoliopsida</taxon>
        <taxon>eudicotyledons</taxon>
        <taxon>Gunneridae</taxon>
        <taxon>Pentapetalae</taxon>
        <taxon>asterids</taxon>
        <taxon>Ericales</taxon>
        <taxon>Actinidiaceae</taxon>
        <taxon>Actinidia</taxon>
    </lineage>
</organism>